<evidence type="ECO:0000313" key="2">
    <source>
        <dbReference type="Proteomes" id="UP000001548"/>
    </source>
</evidence>
<dbReference type="OMA" id="YRYHAIT"/>
<comment type="caution">
    <text evidence="1">The sequence shown here is derived from an EMBL/GenBank/DDBJ whole genome shotgun (WGS) entry which is preliminary data.</text>
</comment>
<keyword evidence="2" id="KW-1185">Reference proteome</keyword>
<reference evidence="1 2" key="1">
    <citation type="journal article" date="2007" name="Science">
        <title>Genomic minimalism in the early diverging intestinal parasite Giardia lamblia.</title>
        <authorList>
            <person name="Morrison H.G."/>
            <person name="McArthur A.G."/>
            <person name="Gillin F.D."/>
            <person name="Aley S.B."/>
            <person name="Adam R.D."/>
            <person name="Olsen G.J."/>
            <person name="Best A.A."/>
            <person name="Cande W.Z."/>
            <person name="Chen F."/>
            <person name="Cipriano M.J."/>
            <person name="Davids B.J."/>
            <person name="Dawson S.C."/>
            <person name="Elmendorf H.G."/>
            <person name="Hehl A.B."/>
            <person name="Holder M.E."/>
            <person name="Huse S.M."/>
            <person name="Kim U.U."/>
            <person name="Lasek-Nesselquist E."/>
            <person name="Manning G."/>
            <person name="Nigam A."/>
            <person name="Nixon J.E."/>
            <person name="Palm D."/>
            <person name="Passamaneck N.E."/>
            <person name="Prabhu A."/>
            <person name="Reich C.I."/>
            <person name="Reiner D.S."/>
            <person name="Samuelson J."/>
            <person name="Svard S.G."/>
            <person name="Sogin M.L."/>
        </authorList>
    </citation>
    <scope>NUCLEOTIDE SEQUENCE [LARGE SCALE GENOMIC DNA]</scope>
    <source>
        <strain evidence="1 2">WB C6</strain>
    </source>
</reference>
<proteinExistence type="predicted"/>
<dbReference type="VEuPathDB" id="GiardiaDB:GL50803_16772"/>
<accession>D3KHE9</accession>
<dbReference type="HOGENOM" id="CLU_223237_0_0_1"/>
<dbReference type="Gene3D" id="1.20.920.20">
    <property type="match status" value="1"/>
</dbReference>
<dbReference type="EMBL" id="AACB03000002">
    <property type="protein sequence ID" value="KAE8303881.1"/>
    <property type="molecule type" value="Genomic_DNA"/>
</dbReference>
<gene>
    <name evidence="1" type="ORF">GL50803_0016772</name>
</gene>
<name>D3KHE9_GIAIC</name>
<sequence>MLPAAHAAEDLLLLLQHPAERRITALPGYSCVTALGRHSSSEVVFCSEEEGQVTFTPERPAPPFSFLFYKSQDAAPAVLLGCSSCQEQTSLLSTILIIFTAVYKQSARFQTQQLYPLYEQFYRLLRLDPLLVQSSVLVDLLEHSPHIDLPAALDAPLVYRYEMGVRHYFSNILHLWALEASNLLSFSQGPRVYDGPSTNTKCAYGTPEYSVFVPRIKSFIDSMRKHIKLTGFSYTDCFNLIILEKLAQMPSLFSFILTGSQKHSHLLSIKRYIDQALDDKTSVFHKMICILAKSNSHSVGEFNRLSYFSQKQAGALKSALQLAIALLPYVLVIHRVSTSYYHIVHSDIQEELSLDLLSDAFFTAICNRLTESKEPAAYDLIAYSLGSDITLAVQHAIGPDHLFATNILLYRRNLGSALRFLDRLGSVLPESPKLTTRISQLRLRCQDLLDLSMWQYQYNTALGIIKTSVYEFPPSLLTILEETVKTIQLFIPDSYSTSETEPTSNFTYALTLLPTEGAFDWLPFLLQGLGSEHVVSAWPKNLVNSSSLDKLSGSGSYYPICGRYKPTNTTEQSCQRAVKAAIQGGRPTPTSRSTSGRKKPILRLTLDVDDLQASNTIGSSLSVSSFSHVAEAPVKSITRREKSMFKYNHPKRKLVTKSLTLATLFKHNFQVMQSIIHRADFNCIHSISVGLQRLAPSLVPTFEGGREIQSATPPILPLHLGRHIIAVRTLLERQAIFAALSPLLLQFILASISFLFYIKRNVLKSFFNIIHLDQYYPCVLFIEHHYKHCVILAYMVCCFGTVLLRFVAWKATESPLLSTVTEEFLSRVTSHGLLDVMLYLSSQLLELLRVSLPTRTHCRLGDYPYKHIASLSQKLPCPEFLTFLWLFDQVFAALKAMRDDCYQAWSSALNQTAEKLHDIMTSVPISVASQAGNLVSYSIGNIDPLPNFIRSCHLYQVSTASQMFSSSDEGTNDHPFNVLYDLLNKKHDEQDNFQTVLLNFKEDLLNCGPTVKHGAWILPPISPQLSQASLSLFRFCISTSILHKHRRLESLLNEHRSLYTRLHQSHLWTLVREQCVQVDALFKSYLSNPAFIWQTTDTMEQFLQDLSASIQLLSSQTHTLSTITANLRNSLMSYAPALKKRINLPITQPLAPVSEFLASSRSWSNDQLPDSIVVHILNDILSQESELGDTPKYFIPKFAEVIQYHEYLSFGSMVLADTDLCNNNTDGDGLNQQISLFINTCNQIEERIYLFKRSIESQLDSYCKEVELLRASSELSDELLLALFNDLSLTLHELAVVWMLYLYLLSSPKTPTLLHVATTLIGDKLYTSPALGSLSEIPQAITDLLSLLSLHKTIDQQSMTPELQNIYSWAETLIHADPLLLRLSESIEDRALTAVLHTVTGRLAIWVISVIQIPLLIDRVLEKLPEMKSSFHNLCSKSTRPARFDCEYSALNQYLPLNLLFSDTSIVHYYKFDGLLFHIAKLLFFCYSKGYEQFDGITSTISASHAQLSNLKQSEDIVLMDLHTHQSASLFLENLLGYLGDILHIQASIDHIPSTKQFNRFFAEFLRFKTFITEKESRISVITCGLYLLRSTGLSEPLISQASTIVKELSSPILFNLYSILNLYLDALSRVEKECYTHLKHALGQLDDSRSLIIEYRYYPVIPSTLEPAALIRTVYLLRSIFKVDALRKLYEQINNRSQVLILYMQKNGIDIEPVFKQSTEKILALQGAINITYEKVKYLVDSTRASLLAYTVSANDALMTALHDFLSFRALDHRESLSLALQSAIKQRALTGAHVRNLYVHGSRILLFLEDSLVRIRHVYSKLCYHYELCYLQGIYGPAIFVKTAHDMLGFIRRSIEGTEFPNYLRLIASYQVIWGRLCQVADRLLYYEDKPIALFYDSYTEIMALLKDSYTLRRQVTLDNAVFLEFLSWYEDLLHILQEELLSIINLKDFTPEQWQDLIYHIGHVTQSSKCMALCTLDSETQLTLGNVLLLKLNTHPDILRGKISMALVSSAVSTKVTNAISHWSDLNTTDFIALVRELSDMMECTGLEHCLFANSIVKGRAADIYVEQYFDAHDLLSLSIIQRSAEELVRGMLQSTSLKASHTALLLEHLETFRAVADMECSERSFPMLTCCQVYLRTILDVGLVSAVFVSTLSQLYNFLIAYSYIGHEDCLNPFTAWTLEDEVSKCLTVLFHILSIHKYILELYDNNLQFKRYLLSDMIEDSSKTVEDIEAVLAFLHGQKVLQKKDRFSVENFNIFCGRLTSYFVPIRLCAFSMPLYQAEEALKLEDHTSSPSQEPSNNSSSKTCLKDVSIYPLMILLCVALKAVMVTIIDSVKDSLPHPSLEQSSETSYITDYAVTEIRKAIIPYNLFCLFSKGLNVCVTLNTLLSLSKIDPLLNGIVSGDLSFSNPNHKFFLQALSEASGSESTSDAAEADVSNCSLFRTALLSTFCNPFLKRLLAGYQKLITSSEDQNIIIGYWCDFPSESPMIFYQPVNLCAVNRWICTSECCNLHPLWLAVISVFHAYEETLRIGSLLALRELRALCSLSLSVDLCTNPSANDEDHAKGVYLTYGYCDLDAYQYEFVPFQAMYIGARLFLSTLCLFQHDYTGRASIISSTSNDFLIYICALVQKHMSIITELPLQLLMLQKEGNSETQLLTRLIDLPSMQWKSAMLWLLFEDFCEKLKASETTLQVLRDRALSGGKASIDPDFIARDLLQKLVSDNVLFLQMELSIFPGQAMSLLNSLDISFSPSKAASRGIMYCASSSPNGVVIARSLFAQIASSIPSLPMIDLIRVYSPTLSVTRSYLNGLLTAASCQSMLLYGLQFISLVRSIFQTILFSDESQVHRKQSVQFFVAHQAQQVLTEIASVLCFSNTQNKQPSASVLSACSHEAVTQRYSLILVPIDSKWETFQRQDLAVCGSDQSFNRNVSVDKQSDQSHIYRACVEIANLIRDPSNGKVTCRNLERALAKFLYHLLAGTTIESAEKFLYLSIDELLRTLAPLSLIGIRRVAEHNTMSVLFDSKVFMMHAQSILQQMVSMDLDERLLQCMDPLLDWLVQLVMRLRYLFIVASPLNAVVLCGPVFSYVHVLPWIFFRALKSSGFPTCYSSEQSEHLSKEAQDYAFLSIHSLRLSSDRSIREVISLYASEQPCYRTILMLTTESLTDEQRDICHRYGIPILNTARPIADANDFKHLELLSLYTNLHAWCCPIYPRINGTWSFTPSPFSLISMRHDTSSALESQAELKEVQQQDPESMTESSERLQSMYLSINHQRKLLAPRIVHSFIELSGVYRDLVEKAVSSTALCTYYRYHAITGALSIVLAILDTLLMDPCIRVNILRLETKYFHAIVVFSCSWAYAALPIKSHRNVDLKSDCASAPASQAESFLYVDSSIRKKSPLLLKTVPRTLHTRQAVIDSAQISWPVFLSNALGSLVLTKIGCHASNIYDFVPAVRVENKVIVDALVTTSLCLEHRSWPELAQTPRALVPQIVVTLCQLYAGERLLSADAGLSHIEFSALSAHISHFYSLGVYSLPAQRCLGILSNVFIIPGAQPVRRTATPESNSKRRLTPLQIVHCAFYPLSRDPTSKAGDATNLTLRSGDPEFCPLVVAAIPIFLTPSSQQHKAYSYAKTSSQILYIFDHHPPRQHIQRLHHPASMVLLQDTYPGSQQADSRFTFMTPRINSTVHTLVFQLFQPLASTLPLSCDQDAYIILIQLTLQAIQDYRGPAEHHHSLNTMLEILAPVQSLLEGFVLNEKITRNVYRSLAHEELVSTSEPLLTPSLAIFAWLLSTVDFYTSCFSKSFYDSPERSSFSELKDFYGSLLSLASFKASKVASTDADPGTFLSSSVKSFGTMELLEFYETYPLFAISLGHTNLFLPLRLRNISTFPIRTGSNTMTGILSNFAAHAQKLEEVVTHSVPPLDSSMFLRLLGLQKYQQFLLANNTSLPLPCPVTKSSEQAESSTSIDVGTICTTAIQCINFRILCDLFSNIHKILHSTPLDPLDGNYIYYSHISMPAFRVGVLLRNLSLFPVTRAEGVSSILVNSHLRLSRFILTEPGHSLRDTLAYACNLRGLIYPLEVVGIQSTEQGILLEIAQTLSLGYMLVAWMRKPVCIYISSYAVRNAKILASLVSLLCYGYSPEIMSTLTTIEQYALTRKILGLLYDPSYGPERSNSAILKDFSSIVDGPLERIGILQISEDSSPSLVKAIRASGLRRFLSLVALAHFSIPPASSRGRDPNQNYTSQLKLKRTGDPPISVLNTLPELLCSPIDVLSTTSADVSLSSLLHVYVDVPIYSDVHLFLKMAHYNHIYTSNLVFAMPPATEFGLVEHTLRRELSMETPALLQDILDDQECLKLAKVYTHIITYLSKVVDKRLLFYYTSYSTCVEFGKVFKSLLYHRRHTFTVRQKHYDLALTNLRLVHENSEQALESCRRASAEIQAHSLAFQNTNFELSHLEEEISVVKQRLCVRTNDKRYAEETLKEASELQNQYKKQIVVFHRQMDRISDYQNSVNPILFAAGWQTHKRFQECLSMACLHLAACTSKKVSVFALSVPKKGASKHTSKEIEPSLDTFKRRVSNIDVFIKEMIAPSPEEIVNSPHYQLIKDYLLDAIESISGYRHTASTYLVPIEHVKVEKGAQSDLAVLPKEISTRLPPFYTKEKARYVPSTMDLLRASVEVRSVHVIADMLFWILLFQMELSTMWINGAEYRTVISDQETAISNCANDIDSLERQLAAFESRLLLGQERKQNLNAELTNLRNKYAESKDMLSTTSSILSSISDLRQAWLGTSADLKLKLDNIMGDSIVIATAYTMLLHVNSSTRCKHLAGIASLLADTYGYTISPVWTEKGLSDSCITNMTLSSNELMQIQYAALTSHFFAPQVPLYERDLNIILSNTSVEVSGDINVSEDEWLGLINCFGSLTEIEADILRHGSTLIHETFVFYVTALLFGHRNTAILVTDQTRSQGRLLSEIVSKVSIFHASSKGCTRPIFLQTLADCQRLYSVIQHCIVDSMSTLENQVRAHEDAIASIAASLRADAITSDSPLETLETSSVVFPVAVDTTFMHQTSMHDLLLGAFQVSTSDKGNIYKYAINRQSSCVEALYSKPGTLTAHSPLRLFLTSLHDKQDVVLSIANNQLLSFCSLIDLEPVGYRAPEISESAPTVKVVLQRPVSDFTYLDYTSNLITVEKPVVSMYRVDSERIYQEVSLCGYVLSIVDEAIVDFMCTLQSNADVLNTLTNKMLQLVLSPNKVPFLEAIAEVHQQMKIVTAMVIRLKKCLFLKIHMPRR</sequence>
<protein>
    <submittedName>
        <fullName evidence="1">Uncharacterized protein</fullName>
    </submittedName>
</protein>
<evidence type="ECO:0000313" key="1">
    <source>
        <dbReference type="EMBL" id="KAE8303881.1"/>
    </source>
</evidence>
<dbReference type="Proteomes" id="UP000001548">
    <property type="component" value="Unassembled WGS sequence"/>
</dbReference>
<organism evidence="1 2">
    <name type="scientific">Giardia intestinalis (strain ATCC 50803 / WB clone C6)</name>
    <name type="common">Giardia lamblia</name>
    <dbReference type="NCBI Taxonomy" id="184922"/>
    <lineage>
        <taxon>Eukaryota</taxon>
        <taxon>Metamonada</taxon>
        <taxon>Diplomonadida</taxon>
        <taxon>Hexamitidae</taxon>
        <taxon>Giardiinae</taxon>
        <taxon>Giardia</taxon>
    </lineage>
</organism>